<sequence>MILRRCSFVLSREFGVPFKGFLWLLVLTVQCVSSQYCQTDVVSLTGTEFGNEYTFECVEGAYVSEVTLSSETNGFTGFILTCSDGEVSEIFGYCFYRDTLFVKVYCTGGWTQLSTTPSLDTDSPANASFFCFNDGGPSGATLGPYPAIDEASCPAPDGLLVPGTTGTTDDVTDDLVNSSPTPGPMSESPTEPTPEPTPAPVSIPTPEPTSEPTTKPTPEPTPSPVSIPTSEPTSEPTTEPTTEPAPQPTPTPVSITTPEPTSEPTADPIPEPTPAPVLVQTSKPTLEPTAEPSPESMPTPASIPTPEPTDINPVGQPHSLTSSPLRIAAPATYTGDEALATTPTPVGSTMTPTSSPSPIATSATETEDDASATTQNPVGPTLTPTPGVLQDADDDNDDGSNDDSIWTETGGTGRGQPEG</sequence>
<feature type="compositionally biased region" description="Pro residues" evidence="1">
    <location>
        <begin position="191"/>
        <end position="225"/>
    </location>
</feature>
<dbReference type="Proteomes" id="UP000002630">
    <property type="component" value="Linkage Group LG03"/>
</dbReference>
<evidence type="ECO:0000256" key="1">
    <source>
        <dbReference type="SAM" id="MobiDB-lite"/>
    </source>
</evidence>
<dbReference type="InParanoid" id="D7G6K4"/>
<evidence type="ECO:0000313" key="3">
    <source>
        <dbReference type="EMBL" id="CBJ27589.1"/>
    </source>
</evidence>
<evidence type="ECO:0000256" key="2">
    <source>
        <dbReference type="SAM" id="SignalP"/>
    </source>
</evidence>
<keyword evidence="2" id="KW-0732">Signal</keyword>
<feature type="compositionally biased region" description="Pro residues" evidence="1">
    <location>
        <begin position="295"/>
        <end position="307"/>
    </location>
</feature>
<feature type="chain" id="PRO_5003095853" evidence="2">
    <location>
        <begin position="35"/>
        <end position="419"/>
    </location>
</feature>
<feature type="compositionally biased region" description="Low complexity" evidence="1">
    <location>
        <begin position="252"/>
        <end position="265"/>
    </location>
</feature>
<keyword evidence="4" id="KW-1185">Reference proteome</keyword>
<feature type="compositionally biased region" description="Low complexity" evidence="1">
    <location>
        <begin position="371"/>
        <end position="389"/>
    </location>
</feature>
<dbReference type="AlphaFoldDB" id="D7G6K4"/>
<feature type="compositionally biased region" description="Acidic residues" evidence="1">
    <location>
        <begin position="391"/>
        <end position="401"/>
    </location>
</feature>
<feature type="region of interest" description="Disordered" evidence="1">
    <location>
        <begin position="153"/>
        <end position="419"/>
    </location>
</feature>
<dbReference type="EMBL" id="FN649728">
    <property type="protein sequence ID" value="CBJ27589.1"/>
    <property type="molecule type" value="Genomic_DNA"/>
</dbReference>
<feature type="compositionally biased region" description="Gly residues" evidence="1">
    <location>
        <begin position="410"/>
        <end position="419"/>
    </location>
</feature>
<feature type="compositionally biased region" description="Low complexity" evidence="1">
    <location>
        <begin position="340"/>
        <end position="364"/>
    </location>
</feature>
<dbReference type="PRINTS" id="PR01217">
    <property type="entry name" value="PRICHEXTENSN"/>
</dbReference>
<name>D7G6K4_ECTSI</name>
<reference evidence="3 4" key="1">
    <citation type="journal article" date="2010" name="Nature">
        <title>The Ectocarpus genome and the independent evolution of multicellularity in brown algae.</title>
        <authorList>
            <person name="Cock J.M."/>
            <person name="Sterck L."/>
            <person name="Rouze P."/>
            <person name="Scornet D."/>
            <person name="Allen A.E."/>
            <person name="Amoutzias G."/>
            <person name="Anthouard V."/>
            <person name="Artiguenave F."/>
            <person name="Aury J.M."/>
            <person name="Badger J.H."/>
            <person name="Beszteri B."/>
            <person name="Billiau K."/>
            <person name="Bonnet E."/>
            <person name="Bothwell J.H."/>
            <person name="Bowler C."/>
            <person name="Boyen C."/>
            <person name="Brownlee C."/>
            <person name="Carrano C.J."/>
            <person name="Charrier B."/>
            <person name="Cho G.Y."/>
            <person name="Coelho S.M."/>
            <person name="Collen J."/>
            <person name="Corre E."/>
            <person name="Da Silva C."/>
            <person name="Delage L."/>
            <person name="Delaroque N."/>
            <person name="Dittami S.M."/>
            <person name="Doulbeau S."/>
            <person name="Elias M."/>
            <person name="Farnham G."/>
            <person name="Gachon C.M."/>
            <person name="Gschloessl B."/>
            <person name="Heesch S."/>
            <person name="Jabbari K."/>
            <person name="Jubin C."/>
            <person name="Kawai H."/>
            <person name="Kimura K."/>
            <person name="Kloareg B."/>
            <person name="Kupper F.C."/>
            <person name="Lang D."/>
            <person name="Le Bail A."/>
            <person name="Leblanc C."/>
            <person name="Lerouge P."/>
            <person name="Lohr M."/>
            <person name="Lopez P.J."/>
            <person name="Martens C."/>
            <person name="Maumus F."/>
            <person name="Michel G."/>
            <person name="Miranda-Saavedra D."/>
            <person name="Morales J."/>
            <person name="Moreau H."/>
            <person name="Motomura T."/>
            <person name="Nagasato C."/>
            <person name="Napoli C.A."/>
            <person name="Nelson D.R."/>
            <person name="Nyvall-Collen P."/>
            <person name="Peters A.F."/>
            <person name="Pommier C."/>
            <person name="Potin P."/>
            <person name="Poulain J."/>
            <person name="Quesneville H."/>
            <person name="Read B."/>
            <person name="Rensing S.A."/>
            <person name="Ritter A."/>
            <person name="Rousvoal S."/>
            <person name="Samanta M."/>
            <person name="Samson G."/>
            <person name="Schroeder D.C."/>
            <person name="Segurens B."/>
            <person name="Strittmatter M."/>
            <person name="Tonon T."/>
            <person name="Tregear J.W."/>
            <person name="Valentin K."/>
            <person name="von Dassow P."/>
            <person name="Yamagishi T."/>
            <person name="Van de Peer Y."/>
            <person name="Wincker P."/>
        </authorList>
    </citation>
    <scope>NUCLEOTIDE SEQUENCE [LARGE SCALE GENOMIC DNA]</scope>
    <source>
        <strain evidence="4">Ec32 / CCAP1310/4</strain>
    </source>
</reference>
<proteinExistence type="predicted"/>
<protein>
    <submittedName>
        <fullName evidence="3">Uncharacterized protein</fullName>
    </submittedName>
</protein>
<organism evidence="3 4">
    <name type="scientific">Ectocarpus siliculosus</name>
    <name type="common">Brown alga</name>
    <name type="synonym">Conferva siliculosa</name>
    <dbReference type="NCBI Taxonomy" id="2880"/>
    <lineage>
        <taxon>Eukaryota</taxon>
        <taxon>Sar</taxon>
        <taxon>Stramenopiles</taxon>
        <taxon>Ochrophyta</taxon>
        <taxon>PX clade</taxon>
        <taxon>Phaeophyceae</taxon>
        <taxon>Ectocarpales</taxon>
        <taxon>Ectocarpaceae</taxon>
        <taxon>Ectocarpus</taxon>
    </lineage>
</organism>
<dbReference type="EMBL" id="FN648981">
    <property type="protein sequence ID" value="CBJ27589.1"/>
    <property type="molecule type" value="Genomic_DNA"/>
</dbReference>
<dbReference type="eggNOG" id="KOG1170">
    <property type="taxonomic scope" value="Eukaryota"/>
</dbReference>
<feature type="signal peptide" evidence="2">
    <location>
        <begin position="1"/>
        <end position="34"/>
    </location>
</feature>
<dbReference type="STRING" id="2880.D7G6K4"/>
<evidence type="ECO:0000313" key="4">
    <source>
        <dbReference type="Proteomes" id="UP000002630"/>
    </source>
</evidence>
<gene>
    <name evidence="3" type="ORF">Esi_0075_0080</name>
</gene>
<feature type="compositionally biased region" description="Low complexity" evidence="1">
    <location>
        <begin position="226"/>
        <end position="242"/>
    </location>
</feature>
<feature type="compositionally biased region" description="Low complexity" evidence="1">
    <location>
        <begin position="156"/>
        <end position="190"/>
    </location>
</feature>
<accession>D7G6K4</accession>